<dbReference type="RefSeq" id="WP_142812760.1">
    <property type="nucleotide sequence ID" value="NZ_CP036282.1"/>
</dbReference>
<dbReference type="InterPro" id="IPR014861">
    <property type="entry name" value="CNP1-like_dom"/>
</dbReference>
<dbReference type="KEGG" id="rhg:EXZ61_16280"/>
<gene>
    <name evidence="3" type="ORF">EXZ61_16280</name>
</gene>
<evidence type="ECO:0000313" key="4">
    <source>
        <dbReference type="Proteomes" id="UP000317365"/>
    </source>
</evidence>
<feature type="domain" description="CNP1-like uncharacterised" evidence="2">
    <location>
        <begin position="30"/>
        <end position="161"/>
    </location>
</feature>
<keyword evidence="1" id="KW-0732">Signal</keyword>
<dbReference type="Proteomes" id="UP000317365">
    <property type="component" value="Chromosome"/>
</dbReference>
<evidence type="ECO:0000256" key="1">
    <source>
        <dbReference type="SAM" id="SignalP"/>
    </source>
</evidence>
<organism evidence="3 4">
    <name type="scientific">Rhodoferax aquaticus</name>
    <dbReference type="NCBI Taxonomy" id="2527691"/>
    <lineage>
        <taxon>Bacteria</taxon>
        <taxon>Pseudomonadati</taxon>
        <taxon>Pseudomonadota</taxon>
        <taxon>Betaproteobacteria</taxon>
        <taxon>Burkholderiales</taxon>
        <taxon>Comamonadaceae</taxon>
        <taxon>Rhodoferax</taxon>
    </lineage>
</organism>
<name>A0A515ESG3_9BURK</name>
<dbReference type="EMBL" id="CP036282">
    <property type="protein sequence ID" value="QDL55605.1"/>
    <property type="molecule type" value="Genomic_DNA"/>
</dbReference>
<proteinExistence type="predicted"/>
<reference evidence="4" key="2">
    <citation type="journal article" date="2020" name="Int. J. Syst. Evol. Microbiol.">
        <title>Genomic insights into a novel species Rhodoferax aquaticus sp. nov., isolated from freshwater.</title>
        <authorList>
            <person name="Li T."/>
            <person name="Zhuo Y."/>
            <person name="Jin C.Z."/>
            <person name="Wu X."/>
            <person name="Ko S.R."/>
            <person name="Jin F.J."/>
            <person name="Ahn C.Y."/>
            <person name="Oh H.M."/>
            <person name="Lee H.G."/>
            <person name="Jin L."/>
        </authorList>
    </citation>
    <scope>NUCLEOTIDE SEQUENCE [LARGE SCALE GENOMIC DNA]</scope>
    <source>
        <strain evidence="4">Gr-4</strain>
    </source>
</reference>
<protein>
    <recommendedName>
        <fullName evidence="2">CNP1-like uncharacterized domain-containing protein</fullName>
    </recommendedName>
</protein>
<feature type="chain" id="PRO_5022153934" description="CNP1-like uncharacterized domain-containing protein" evidence="1">
    <location>
        <begin position="25"/>
        <end position="169"/>
    </location>
</feature>
<evidence type="ECO:0000313" key="3">
    <source>
        <dbReference type="EMBL" id="QDL55605.1"/>
    </source>
</evidence>
<keyword evidence="4" id="KW-1185">Reference proteome</keyword>
<feature type="signal peptide" evidence="1">
    <location>
        <begin position="1"/>
        <end position="24"/>
    </location>
</feature>
<evidence type="ECO:0000259" key="2">
    <source>
        <dbReference type="Pfam" id="PF08750"/>
    </source>
</evidence>
<dbReference type="AlphaFoldDB" id="A0A515ESG3"/>
<accession>A0A515ESG3</accession>
<dbReference type="Pfam" id="PF08750">
    <property type="entry name" value="CNP1"/>
    <property type="match status" value="1"/>
</dbReference>
<sequence>MKLRFARSFFMGVAACLIATLAWAQNTLDNPDWAELPMPPIPAFSKEQLIEISMPSYVSLKVGVDPSTVQVGSDGIVRYVVVMQNATGALSGAYEGLRCVNGEVKTYARFTASGQWTLLDSPQWRSVNDNMPSRHAQAISRQGACTNRITSSQQDTIRALKLGSRPTPR</sequence>
<reference evidence="4" key="1">
    <citation type="submission" date="2019-02" db="EMBL/GenBank/DDBJ databases">
        <title>Complete genome sequence of Rhodoferax sp. Gr-4.</title>
        <authorList>
            <person name="Jin L."/>
        </authorList>
    </citation>
    <scope>NUCLEOTIDE SEQUENCE [LARGE SCALE GENOMIC DNA]</scope>
    <source>
        <strain evidence="4">Gr-4</strain>
    </source>
</reference>